<name>A0A9P7EW42_9AGAM</name>
<dbReference type="RefSeq" id="XP_041287564.1">
    <property type="nucleotide sequence ID" value="XM_041429647.1"/>
</dbReference>
<keyword evidence="2" id="KW-1185">Reference proteome</keyword>
<comment type="caution">
    <text evidence="1">The sequence shown here is derived from an EMBL/GenBank/DDBJ whole genome shotgun (WGS) entry which is preliminary data.</text>
</comment>
<dbReference type="Proteomes" id="UP000823399">
    <property type="component" value="Unassembled WGS sequence"/>
</dbReference>
<sequence length="95" mass="10642">MVHSCGVPILFWCSSAAIRSRWVHWLKLVGPVASSPSVAADYLPSLPLRSWIGSISCSDSLLVMLRIECSCLMIRFVAPSPICPDFFWCKVRLSW</sequence>
<reference evidence="1" key="1">
    <citation type="journal article" date="2020" name="New Phytol.">
        <title>Comparative genomics reveals dynamic genome evolution in host specialist ectomycorrhizal fungi.</title>
        <authorList>
            <person name="Lofgren L.A."/>
            <person name="Nguyen N.H."/>
            <person name="Vilgalys R."/>
            <person name="Ruytinx J."/>
            <person name="Liao H.L."/>
            <person name="Branco S."/>
            <person name="Kuo A."/>
            <person name="LaButti K."/>
            <person name="Lipzen A."/>
            <person name="Andreopoulos W."/>
            <person name="Pangilinan J."/>
            <person name="Riley R."/>
            <person name="Hundley H."/>
            <person name="Na H."/>
            <person name="Barry K."/>
            <person name="Grigoriev I.V."/>
            <person name="Stajich J.E."/>
            <person name="Kennedy P.G."/>
        </authorList>
    </citation>
    <scope>NUCLEOTIDE SEQUENCE</scope>
    <source>
        <strain evidence="1">FC423</strain>
    </source>
</reference>
<proteinExistence type="predicted"/>
<evidence type="ECO:0000313" key="1">
    <source>
        <dbReference type="EMBL" id="KAG2094444.1"/>
    </source>
</evidence>
<accession>A0A9P7EW42</accession>
<gene>
    <name evidence="1" type="ORF">F5147DRAFT_408456</name>
</gene>
<dbReference type="GeneID" id="64691906"/>
<evidence type="ECO:0000313" key="2">
    <source>
        <dbReference type="Proteomes" id="UP000823399"/>
    </source>
</evidence>
<dbReference type="EMBL" id="JABBWM010000079">
    <property type="protein sequence ID" value="KAG2094444.1"/>
    <property type="molecule type" value="Genomic_DNA"/>
</dbReference>
<organism evidence="1 2">
    <name type="scientific">Suillus discolor</name>
    <dbReference type="NCBI Taxonomy" id="1912936"/>
    <lineage>
        <taxon>Eukaryota</taxon>
        <taxon>Fungi</taxon>
        <taxon>Dikarya</taxon>
        <taxon>Basidiomycota</taxon>
        <taxon>Agaricomycotina</taxon>
        <taxon>Agaricomycetes</taxon>
        <taxon>Agaricomycetidae</taxon>
        <taxon>Boletales</taxon>
        <taxon>Suillineae</taxon>
        <taxon>Suillaceae</taxon>
        <taxon>Suillus</taxon>
    </lineage>
</organism>
<protein>
    <submittedName>
        <fullName evidence="1">Uncharacterized protein</fullName>
    </submittedName>
</protein>
<dbReference type="AlphaFoldDB" id="A0A9P7EW42"/>